<dbReference type="AlphaFoldDB" id="A0A2G9GDZ9"/>
<dbReference type="EMBL" id="NKXS01005520">
    <property type="protein sequence ID" value="PIN03442.1"/>
    <property type="molecule type" value="Genomic_DNA"/>
</dbReference>
<evidence type="ECO:0000313" key="2">
    <source>
        <dbReference type="Proteomes" id="UP000231279"/>
    </source>
</evidence>
<name>A0A2G9GDZ9_9LAMI</name>
<dbReference type="Proteomes" id="UP000231279">
    <property type="component" value="Unassembled WGS sequence"/>
</dbReference>
<organism evidence="1 2">
    <name type="scientific">Handroanthus impetiginosus</name>
    <dbReference type="NCBI Taxonomy" id="429701"/>
    <lineage>
        <taxon>Eukaryota</taxon>
        <taxon>Viridiplantae</taxon>
        <taxon>Streptophyta</taxon>
        <taxon>Embryophyta</taxon>
        <taxon>Tracheophyta</taxon>
        <taxon>Spermatophyta</taxon>
        <taxon>Magnoliopsida</taxon>
        <taxon>eudicotyledons</taxon>
        <taxon>Gunneridae</taxon>
        <taxon>Pentapetalae</taxon>
        <taxon>asterids</taxon>
        <taxon>lamiids</taxon>
        <taxon>Lamiales</taxon>
        <taxon>Bignoniaceae</taxon>
        <taxon>Crescentiina</taxon>
        <taxon>Tabebuia alliance</taxon>
        <taxon>Handroanthus</taxon>
    </lineage>
</organism>
<evidence type="ECO:0000313" key="1">
    <source>
        <dbReference type="EMBL" id="PIN03442.1"/>
    </source>
</evidence>
<accession>A0A2G9GDZ9</accession>
<gene>
    <name evidence="1" type="ORF">CDL12_24040</name>
</gene>
<reference evidence="2" key="1">
    <citation type="journal article" date="2018" name="Gigascience">
        <title>Genome assembly of the Pink Ipe (Handroanthus impetiginosus, Bignoniaceae), a highly valued, ecologically keystone Neotropical timber forest tree.</title>
        <authorList>
            <person name="Silva-Junior O.B."/>
            <person name="Grattapaglia D."/>
            <person name="Novaes E."/>
            <person name="Collevatti R.G."/>
        </authorList>
    </citation>
    <scope>NUCLEOTIDE SEQUENCE [LARGE SCALE GENOMIC DNA]</scope>
    <source>
        <strain evidence="2">cv. UFG-1</strain>
    </source>
</reference>
<comment type="caution">
    <text evidence="1">The sequence shown here is derived from an EMBL/GenBank/DDBJ whole genome shotgun (WGS) entry which is preliminary data.</text>
</comment>
<sequence length="46" mass="5565">MIRFVLSNLLSTNFKLISIFKLDRSCHLDDIEKKKKEKKKKKRKKS</sequence>
<keyword evidence="2" id="KW-1185">Reference proteome</keyword>
<protein>
    <submittedName>
        <fullName evidence="1">Uncharacterized protein</fullName>
    </submittedName>
</protein>
<proteinExistence type="predicted"/>